<evidence type="ECO:0000259" key="2">
    <source>
        <dbReference type="PROSITE" id="PS51186"/>
    </source>
</evidence>
<dbReference type="EMBL" id="MCFF01000114">
    <property type="protein sequence ID" value="ORY89196.1"/>
    <property type="molecule type" value="Genomic_DNA"/>
</dbReference>
<feature type="compositionally biased region" description="Basic and acidic residues" evidence="1">
    <location>
        <begin position="886"/>
        <end position="901"/>
    </location>
</feature>
<gene>
    <name evidence="3" type="ORF">BCR41DRAFT_402737</name>
</gene>
<evidence type="ECO:0000313" key="4">
    <source>
        <dbReference type="Proteomes" id="UP000193648"/>
    </source>
</evidence>
<feature type="compositionally biased region" description="Polar residues" evidence="1">
    <location>
        <begin position="916"/>
        <end position="939"/>
    </location>
</feature>
<feature type="compositionally biased region" description="Acidic residues" evidence="1">
    <location>
        <begin position="665"/>
        <end position="692"/>
    </location>
</feature>
<dbReference type="GeneID" id="33571179"/>
<feature type="region of interest" description="Disordered" evidence="1">
    <location>
        <begin position="548"/>
        <end position="577"/>
    </location>
</feature>
<evidence type="ECO:0000313" key="3">
    <source>
        <dbReference type="EMBL" id="ORY89196.1"/>
    </source>
</evidence>
<reference evidence="3 4" key="1">
    <citation type="submission" date="2016-07" db="EMBL/GenBank/DDBJ databases">
        <title>Pervasive Adenine N6-methylation of Active Genes in Fungi.</title>
        <authorList>
            <consortium name="DOE Joint Genome Institute"/>
            <person name="Mondo S.J."/>
            <person name="Dannebaum R.O."/>
            <person name="Kuo R.C."/>
            <person name="Labutti K."/>
            <person name="Haridas S."/>
            <person name="Kuo A."/>
            <person name="Salamov A."/>
            <person name="Ahrendt S.R."/>
            <person name="Lipzen A."/>
            <person name="Sullivan W."/>
            <person name="Andreopoulos W.B."/>
            <person name="Clum A."/>
            <person name="Lindquist E."/>
            <person name="Daum C."/>
            <person name="Ramamoorthy G.K."/>
            <person name="Gryganskyi A."/>
            <person name="Culley D."/>
            <person name="Magnuson J.K."/>
            <person name="James T.Y."/>
            <person name="O'Malley M.A."/>
            <person name="Stajich J.E."/>
            <person name="Spatafora J.W."/>
            <person name="Visel A."/>
            <person name="Grigoriev I.V."/>
        </authorList>
    </citation>
    <scope>NUCLEOTIDE SEQUENCE [LARGE SCALE GENOMIC DNA]</scope>
    <source>
        <strain evidence="3 4">NRRL 3116</strain>
    </source>
</reference>
<feature type="region of interest" description="Disordered" evidence="1">
    <location>
        <begin position="835"/>
        <end position="939"/>
    </location>
</feature>
<dbReference type="Gene3D" id="3.40.630.30">
    <property type="match status" value="1"/>
</dbReference>
<feature type="compositionally biased region" description="Basic and acidic residues" evidence="1">
    <location>
        <begin position="638"/>
        <end position="647"/>
    </location>
</feature>
<dbReference type="GO" id="GO:0016747">
    <property type="term" value="F:acyltransferase activity, transferring groups other than amino-acyl groups"/>
    <property type="evidence" value="ECO:0007669"/>
    <property type="project" value="InterPro"/>
</dbReference>
<dbReference type="SUPFAM" id="SSF55729">
    <property type="entry name" value="Acyl-CoA N-acyltransferases (Nat)"/>
    <property type="match status" value="1"/>
</dbReference>
<dbReference type="InParanoid" id="A0A1Y2G2R4"/>
<dbReference type="OrthoDB" id="2115692at2759"/>
<protein>
    <recommendedName>
        <fullName evidence="2">N-acetyltransferase domain-containing protein</fullName>
    </recommendedName>
</protein>
<feature type="compositionally biased region" description="Polar residues" evidence="1">
    <location>
        <begin position="865"/>
        <end position="874"/>
    </location>
</feature>
<keyword evidence="4" id="KW-1185">Reference proteome</keyword>
<dbReference type="PROSITE" id="PS51186">
    <property type="entry name" value="GNAT"/>
    <property type="match status" value="1"/>
</dbReference>
<dbReference type="InterPro" id="IPR000182">
    <property type="entry name" value="GNAT_dom"/>
</dbReference>
<proteinExistence type="predicted"/>
<feature type="compositionally biased region" description="Polar residues" evidence="1">
    <location>
        <begin position="24"/>
        <end position="36"/>
    </location>
</feature>
<feature type="region of interest" description="Disordered" evidence="1">
    <location>
        <begin position="627"/>
        <end position="758"/>
    </location>
</feature>
<dbReference type="RefSeq" id="XP_021875044.1">
    <property type="nucleotide sequence ID" value="XM_022029336.1"/>
</dbReference>
<dbReference type="Pfam" id="PF00583">
    <property type="entry name" value="Acetyltransf_1"/>
    <property type="match status" value="1"/>
</dbReference>
<accession>A0A1Y2G2R4</accession>
<name>A0A1Y2G2R4_9FUNG</name>
<feature type="compositionally biased region" description="Basic and acidic residues" evidence="1">
    <location>
        <begin position="693"/>
        <end position="709"/>
    </location>
</feature>
<feature type="domain" description="N-acetyltransferase" evidence="2">
    <location>
        <begin position="340"/>
        <end position="484"/>
    </location>
</feature>
<feature type="region of interest" description="Disordered" evidence="1">
    <location>
        <begin position="179"/>
        <end position="213"/>
    </location>
</feature>
<dbReference type="Proteomes" id="UP000193648">
    <property type="component" value="Unassembled WGS sequence"/>
</dbReference>
<evidence type="ECO:0000256" key="1">
    <source>
        <dbReference type="SAM" id="MobiDB-lite"/>
    </source>
</evidence>
<sequence length="939" mass="104273">MSDAGLIPAEGAKTPSRRTKTKSHNTPDSAGTPVQQRRSDRIRKKMAGIVKDVGEVITTPHRSHIHSKFPSNMELLGTSTSPRGVELDQYKRRLQYKSGTRCNLALTDAYRNFERNIKVQEFHADQRGKRTNAHLKSRGLIVAAGFKARQTSVAATKKEVEPAKVQAVPHHSLRPGVEQGSVLESNPEDGFHDGSLPETTLERRRRQYKPTGSRHIASINTSWEERDQQWRAKRLESYKASSKAARETAVFKKRNLNICGWGNSRKNLGNYLSICWDYNSDLDEDNDQTLPERAAFPLQYSNAAGTVVESGVIYHPQTIVDGGKDHLNGYCFTVQSELALKFEAAQRVLFQQASDLIQGSFYQYNMDLSLDSSLDDGFTIDIFVSSAPSKDLADITVRGVTQFIFMKSYIYVDKICVAQKYQKMGIGAFLMDRILKIAQRRNKDILLYALGPVIGAYKRWGFQYCKEWPLIPKDVGAVMRKRIRTEGVKDEYVGLEWDVHGPNIDYQKHRKRLRLLPPKPPAANALEGMFKRIMSTADVSTQPLSLSLSSSSGSYDGSDSTTATTYTDDHRKSIPSSSVRPLISEVAIAKTASEPATSSVNYRYMLPPSDVNLPVATTRTAAATAGIVSLDDSDEEQDYKFDKEERALPQSSHEISYYENAEQNRDDDDDDDEEQQGDEDGEEINENEEDGDQEKYGKSLHEAVGRKWSEAWGSPVEKMMNHKSSTRTMKPLKESLEPLTDYHAPDNYEPPLTSTESASDGVVLVLESEDNARASATKKISPSARSGSGLGLGLGPDVIEARDAAPGTPGRSECMAEVPLVSRSTDHCNGILLGGAKPTILGGKQRARERAPEQDRAPGEIFSELASNSQQPTANIKKVLKKNFKIKSEARSQRPEARKQAADSSYVTASADRRLSQSYQPETASTKPKTENLSQSNQK</sequence>
<dbReference type="AlphaFoldDB" id="A0A1Y2G2R4"/>
<comment type="caution">
    <text evidence="3">The sequence shown here is derived from an EMBL/GenBank/DDBJ whole genome shotgun (WGS) entry which is preliminary data.</text>
</comment>
<dbReference type="InterPro" id="IPR016181">
    <property type="entry name" value="Acyl_CoA_acyltransferase"/>
</dbReference>
<dbReference type="STRING" id="64571.A0A1Y2G2R4"/>
<feature type="compositionally biased region" description="Low complexity" evidence="1">
    <location>
        <begin position="548"/>
        <end position="566"/>
    </location>
</feature>
<organism evidence="3 4">
    <name type="scientific">Lobosporangium transversale</name>
    <dbReference type="NCBI Taxonomy" id="64571"/>
    <lineage>
        <taxon>Eukaryota</taxon>
        <taxon>Fungi</taxon>
        <taxon>Fungi incertae sedis</taxon>
        <taxon>Mucoromycota</taxon>
        <taxon>Mortierellomycotina</taxon>
        <taxon>Mortierellomycetes</taxon>
        <taxon>Mortierellales</taxon>
        <taxon>Mortierellaceae</taxon>
        <taxon>Lobosporangium</taxon>
    </lineage>
</organism>
<feature type="region of interest" description="Disordered" evidence="1">
    <location>
        <begin position="1"/>
        <end position="40"/>
    </location>
</feature>
<feature type="compositionally biased region" description="Basic and acidic residues" evidence="1">
    <location>
        <begin position="846"/>
        <end position="858"/>
    </location>
</feature>
<dbReference type="CDD" id="cd04301">
    <property type="entry name" value="NAT_SF"/>
    <property type="match status" value="1"/>
</dbReference>